<evidence type="ECO:0000313" key="9">
    <source>
        <dbReference type="Proteomes" id="UP000824140"/>
    </source>
</evidence>
<dbReference type="EMBL" id="DVJN01000027">
    <property type="protein sequence ID" value="HIS91662.1"/>
    <property type="molecule type" value="Genomic_DNA"/>
</dbReference>
<dbReference type="SUPFAM" id="SSF51735">
    <property type="entry name" value="NAD(P)-binding Rossmann-fold domains"/>
    <property type="match status" value="1"/>
</dbReference>
<dbReference type="Pfam" id="PF01408">
    <property type="entry name" value="GFO_IDH_MocA"/>
    <property type="match status" value="1"/>
</dbReference>
<dbReference type="AlphaFoldDB" id="A0A9D1K5I9"/>
<evidence type="ECO:0000256" key="4">
    <source>
        <dbReference type="ARBA" id="ARBA00023027"/>
    </source>
</evidence>
<evidence type="ECO:0000259" key="6">
    <source>
        <dbReference type="Pfam" id="PF01408"/>
    </source>
</evidence>
<evidence type="ECO:0000256" key="5">
    <source>
        <dbReference type="ARBA" id="ARBA00023295"/>
    </source>
</evidence>
<reference evidence="8" key="1">
    <citation type="submission" date="2020-10" db="EMBL/GenBank/DDBJ databases">
        <authorList>
            <person name="Gilroy R."/>
        </authorList>
    </citation>
    <scope>NUCLEOTIDE SEQUENCE</scope>
    <source>
        <strain evidence="8">13766</strain>
    </source>
</reference>
<dbReference type="GO" id="GO:0000166">
    <property type="term" value="F:nucleotide binding"/>
    <property type="evidence" value="ECO:0007669"/>
    <property type="project" value="InterPro"/>
</dbReference>
<keyword evidence="3" id="KW-0378">Hydrolase</keyword>
<evidence type="ECO:0000256" key="2">
    <source>
        <dbReference type="ARBA" id="ARBA00009329"/>
    </source>
</evidence>
<gene>
    <name evidence="8" type="ORF">IAA84_01450</name>
</gene>
<dbReference type="InterPro" id="IPR049303">
    <property type="entry name" value="Glyco_hydro_109_C"/>
</dbReference>
<keyword evidence="5" id="KW-0326">Glycosidase</keyword>
<proteinExistence type="inferred from homology"/>
<protein>
    <submittedName>
        <fullName evidence="8">Gfo/Idh/MocA family oxidoreductase</fullName>
    </submittedName>
</protein>
<dbReference type="Proteomes" id="UP000824140">
    <property type="component" value="Unassembled WGS sequence"/>
</dbReference>
<reference evidence="8" key="2">
    <citation type="journal article" date="2021" name="PeerJ">
        <title>Extensive microbial diversity within the chicken gut microbiome revealed by metagenomics and culture.</title>
        <authorList>
            <person name="Gilroy R."/>
            <person name="Ravi A."/>
            <person name="Getino M."/>
            <person name="Pursley I."/>
            <person name="Horton D.L."/>
            <person name="Alikhan N.F."/>
            <person name="Baker D."/>
            <person name="Gharbi K."/>
            <person name="Hall N."/>
            <person name="Watson M."/>
            <person name="Adriaenssens E.M."/>
            <person name="Foster-Nyarko E."/>
            <person name="Jarju S."/>
            <person name="Secka A."/>
            <person name="Antonio M."/>
            <person name="Oren A."/>
            <person name="Chaudhuri R.R."/>
            <person name="La Ragione R."/>
            <person name="Hildebrand F."/>
            <person name="Pallen M.J."/>
        </authorList>
    </citation>
    <scope>NUCLEOTIDE SEQUENCE</scope>
    <source>
        <strain evidence="8">13766</strain>
    </source>
</reference>
<sequence>MGDAGPVVRLGVIGLGGRGCGQMKTLLSMPDVEIPAVCDVYADRAEKGQEIVREARGYTPDAVTDYHKVLNRGDLDGVMIFTSWETHIAIAVEALSHGLRPAMEVGGASSIDECWQLVRASEKAGIPVMLLENCCYGKEEMTLLNMVRQGLFGELVHCRGAYAHDLRDEVGLGDINRHYRQRHFLHRNGELYPTHELGPIAKYLNINRGNRMVSLCAMASKAAGLNAWLKEHRPEDDVTRAQVNEGDVVTTMIRCANGETILLTHDCTLPRPYSRGGQIQGTKGIWMEDNRSIYIDGRSPVDPSYWTHRWERDEAYMKEYEHPLWTAYEEFGLRGGHGGMDYLVLRAFVESVQKGENPPIDVYDAASWMCITALSEQSIAMGGAPVPVPDFTDGRWITARKGENGSGIYVLDE</sequence>
<dbReference type="InterPro" id="IPR036291">
    <property type="entry name" value="NAD(P)-bd_dom_sf"/>
</dbReference>
<evidence type="ECO:0000256" key="3">
    <source>
        <dbReference type="ARBA" id="ARBA00022801"/>
    </source>
</evidence>
<name>A0A9D1K5I9_9FIRM</name>
<feature type="domain" description="Glycosyl hydrolase 109 C-terminal" evidence="7">
    <location>
        <begin position="141"/>
        <end position="302"/>
    </location>
</feature>
<dbReference type="InterPro" id="IPR050463">
    <property type="entry name" value="Gfo/Idh/MocA_oxidrdct_glycsds"/>
</dbReference>
<evidence type="ECO:0000256" key="1">
    <source>
        <dbReference type="ARBA" id="ARBA00001911"/>
    </source>
</evidence>
<accession>A0A9D1K5I9</accession>
<comment type="caution">
    <text evidence="8">The sequence shown here is derived from an EMBL/GenBank/DDBJ whole genome shotgun (WGS) entry which is preliminary data.</text>
</comment>
<feature type="domain" description="Gfo/Idh/MocA-like oxidoreductase N-terminal" evidence="6">
    <location>
        <begin position="9"/>
        <end position="129"/>
    </location>
</feature>
<comment type="similarity">
    <text evidence="2">Belongs to the Gfo/Idh/MocA family. Glycosyl hydrolase 109 subfamily.</text>
</comment>
<dbReference type="InterPro" id="IPR000683">
    <property type="entry name" value="Gfo/Idh/MocA-like_OxRdtase_N"/>
</dbReference>
<dbReference type="Pfam" id="PF21252">
    <property type="entry name" value="Glyco_hydro_109_C"/>
    <property type="match status" value="1"/>
</dbReference>
<dbReference type="PANTHER" id="PTHR43818">
    <property type="entry name" value="BCDNA.GH03377"/>
    <property type="match status" value="1"/>
</dbReference>
<dbReference type="Gene3D" id="3.40.50.720">
    <property type="entry name" value="NAD(P)-binding Rossmann-like Domain"/>
    <property type="match status" value="1"/>
</dbReference>
<dbReference type="Gene3D" id="3.30.360.10">
    <property type="entry name" value="Dihydrodipicolinate Reductase, domain 2"/>
    <property type="match status" value="1"/>
</dbReference>
<comment type="cofactor">
    <cofactor evidence="1">
        <name>NAD(+)</name>
        <dbReference type="ChEBI" id="CHEBI:57540"/>
    </cofactor>
</comment>
<evidence type="ECO:0000259" key="7">
    <source>
        <dbReference type="Pfam" id="PF21252"/>
    </source>
</evidence>
<organism evidence="8 9">
    <name type="scientific">Candidatus Alectryocaccomicrobium excrementavium</name>
    <dbReference type="NCBI Taxonomy" id="2840668"/>
    <lineage>
        <taxon>Bacteria</taxon>
        <taxon>Bacillati</taxon>
        <taxon>Bacillota</taxon>
        <taxon>Clostridia</taxon>
        <taxon>Candidatus Alectryocaccomicrobium</taxon>
    </lineage>
</organism>
<dbReference type="GO" id="GO:0016798">
    <property type="term" value="F:hydrolase activity, acting on glycosyl bonds"/>
    <property type="evidence" value="ECO:0007669"/>
    <property type="project" value="UniProtKB-KW"/>
</dbReference>
<dbReference type="PANTHER" id="PTHR43818:SF1">
    <property type="entry name" value="GLYCOSYL HYDROLASE FAMILY 109 PROTEIN"/>
    <property type="match status" value="1"/>
</dbReference>
<evidence type="ECO:0000313" key="8">
    <source>
        <dbReference type="EMBL" id="HIS91662.1"/>
    </source>
</evidence>
<keyword evidence="4" id="KW-0520">NAD</keyword>